<protein>
    <submittedName>
        <fullName evidence="4">NUDIX domain-containing protein</fullName>
    </submittedName>
</protein>
<dbReference type="PANTHER" id="PTHR43736">
    <property type="entry name" value="ADP-RIBOSE PYROPHOSPHATASE"/>
    <property type="match status" value="1"/>
</dbReference>
<reference evidence="4" key="1">
    <citation type="journal article" date="2020" name="mSystems">
        <title>Genome- and Community-Level Interaction Insights into Carbon Utilization and Element Cycling Functions of Hydrothermarchaeota in Hydrothermal Sediment.</title>
        <authorList>
            <person name="Zhou Z."/>
            <person name="Liu Y."/>
            <person name="Xu W."/>
            <person name="Pan J."/>
            <person name="Luo Z.H."/>
            <person name="Li M."/>
        </authorList>
    </citation>
    <scope>NUCLEOTIDE SEQUENCE [LARGE SCALE GENOMIC DNA]</scope>
    <source>
        <strain evidence="4">SpSt-855</strain>
    </source>
</reference>
<dbReference type="PRINTS" id="PR00502">
    <property type="entry name" value="NUDIXFAMILY"/>
</dbReference>
<evidence type="ECO:0000256" key="1">
    <source>
        <dbReference type="ARBA" id="ARBA00022801"/>
    </source>
</evidence>
<dbReference type="SUPFAM" id="SSF55811">
    <property type="entry name" value="Nudix"/>
    <property type="match status" value="1"/>
</dbReference>
<feature type="domain" description="Nudix hydrolase" evidence="3">
    <location>
        <begin position="8"/>
        <end position="140"/>
    </location>
</feature>
<dbReference type="EMBL" id="DTKL01000024">
    <property type="protein sequence ID" value="HGY93978.1"/>
    <property type="molecule type" value="Genomic_DNA"/>
</dbReference>
<organism evidence="4">
    <name type="scientific">Acidobacterium capsulatum</name>
    <dbReference type="NCBI Taxonomy" id="33075"/>
    <lineage>
        <taxon>Bacteria</taxon>
        <taxon>Pseudomonadati</taxon>
        <taxon>Acidobacteriota</taxon>
        <taxon>Terriglobia</taxon>
        <taxon>Terriglobales</taxon>
        <taxon>Acidobacteriaceae</taxon>
        <taxon>Acidobacterium</taxon>
    </lineage>
</organism>
<keyword evidence="1 2" id="KW-0378">Hydrolase</keyword>
<dbReference type="AlphaFoldDB" id="A0A7V4XRQ4"/>
<dbReference type="PANTHER" id="PTHR43736:SF1">
    <property type="entry name" value="DIHYDRONEOPTERIN TRIPHOSPHATE DIPHOSPHATASE"/>
    <property type="match status" value="1"/>
</dbReference>
<gene>
    <name evidence="4" type="ORF">ENW50_04715</name>
</gene>
<dbReference type="InterPro" id="IPR020476">
    <property type="entry name" value="Nudix_hydrolase"/>
</dbReference>
<evidence type="ECO:0000259" key="3">
    <source>
        <dbReference type="PROSITE" id="PS51462"/>
    </source>
</evidence>
<evidence type="ECO:0000256" key="2">
    <source>
        <dbReference type="RuleBase" id="RU003476"/>
    </source>
</evidence>
<dbReference type="Pfam" id="PF00293">
    <property type="entry name" value="NUDIX"/>
    <property type="match status" value="1"/>
</dbReference>
<evidence type="ECO:0000313" key="4">
    <source>
        <dbReference type="EMBL" id="HGY93978.1"/>
    </source>
</evidence>
<name>A0A7V4XRQ4_9BACT</name>
<dbReference type="InterPro" id="IPR020084">
    <property type="entry name" value="NUDIX_hydrolase_CS"/>
</dbReference>
<dbReference type="InterPro" id="IPR015797">
    <property type="entry name" value="NUDIX_hydrolase-like_dom_sf"/>
</dbReference>
<dbReference type="CDD" id="cd04673">
    <property type="entry name" value="NUDIX_ADPRase"/>
    <property type="match status" value="1"/>
</dbReference>
<accession>A0A7V4XRQ4</accession>
<proteinExistence type="inferred from homology"/>
<comment type="caution">
    <text evidence="4">The sequence shown here is derived from an EMBL/GenBank/DDBJ whole genome shotgun (WGS) entry which is preliminary data.</text>
</comment>
<dbReference type="GO" id="GO:0016787">
    <property type="term" value="F:hydrolase activity"/>
    <property type="evidence" value="ECO:0007669"/>
    <property type="project" value="UniProtKB-KW"/>
</dbReference>
<sequence>MQREYPSAPITGVGAVIIDHGRVLLIQRGQEPLKGEWSLPGGALELGETLMEGIMREVREETGLLVEPITVVEVFDRIVRDEQGRVRYHYVLVDFLCRVTGGALACASDAADARWATLDELAPVPEFTARVIRKAWDLQPPSGI</sequence>
<comment type="similarity">
    <text evidence="2">Belongs to the Nudix hydrolase family.</text>
</comment>
<dbReference type="InterPro" id="IPR000086">
    <property type="entry name" value="NUDIX_hydrolase_dom"/>
</dbReference>
<dbReference type="Gene3D" id="3.90.79.10">
    <property type="entry name" value="Nucleoside Triphosphate Pyrophosphohydrolase"/>
    <property type="match status" value="1"/>
</dbReference>
<dbReference type="PROSITE" id="PS00893">
    <property type="entry name" value="NUDIX_BOX"/>
    <property type="match status" value="1"/>
</dbReference>
<dbReference type="PROSITE" id="PS51462">
    <property type="entry name" value="NUDIX"/>
    <property type="match status" value="1"/>
</dbReference>